<name>Q4H314_CIOIN</name>
<keyword evidence="2" id="KW-0539">Nucleus</keyword>
<sequence length="263" mass="31328">MSILPVAVRPACLLYTSKVCSHPVSFYSIQNRPKRPLTSFFLFLGEKRKQPQYAGLRVYEVTKVAAEEWKQMDENEKQPYVDEMKASFSTFHERYQEYLNQLSDLEIHDLKIDRMTKREEKEKKRQKQMKLRLGEPKRARSAYTFFMINKLKSVPLKDKSDFSAAVQKCAHEWNALSLESKEVFQAMADKDKVRHHNEMQEFIARVKEEDKIYLLPKVEQTKLRRKERLRASKESLERMLSSTVDKMRKWDIQEEEETIPKNV</sequence>
<protein>
    <submittedName>
        <fullName evidence="4">Transcription factor protein</fullName>
    </submittedName>
</protein>
<proteinExistence type="evidence at transcript level"/>
<reference evidence="4" key="2">
    <citation type="journal article" date="2004" name="Development">
        <title>Gene expression profiles of transcription factors and signaling molecules in the ascidian embryo: towards a comprehensive understanding of gene networks.</title>
        <authorList>
            <person name="Imai K.S."/>
            <person name="Hino K."/>
            <person name="Yagi K."/>
            <person name="Satoh N."/>
            <person name="Satou Y."/>
        </authorList>
    </citation>
    <scope>NUCLEOTIDE SEQUENCE</scope>
</reference>
<dbReference type="SUPFAM" id="SSF47095">
    <property type="entry name" value="HMG-box"/>
    <property type="match status" value="2"/>
</dbReference>
<accession>A0A1W2VPH6</accession>
<dbReference type="PANTHER" id="PTHR48112">
    <property type="entry name" value="HIGH MOBILITY GROUP PROTEIN DSP1"/>
    <property type="match status" value="1"/>
</dbReference>
<evidence type="ECO:0000256" key="2">
    <source>
        <dbReference type="PROSITE-ProRule" id="PRU00267"/>
    </source>
</evidence>
<dbReference type="InterPro" id="IPR009071">
    <property type="entry name" value="HMG_box_dom"/>
</dbReference>
<dbReference type="EMBL" id="AB210608">
    <property type="protein sequence ID" value="BAE06613.1"/>
    <property type="molecule type" value="mRNA"/>
</dbReference>
<feature type="DNA-binding region" description="HMG box" evidence="2">
    <location>
        <begin position="136"/>
        <end position="203"/>
    </location>
</feature>
<evidence type="ECO:0000256" key="1">
    <source>
        <dbReference type="ARBA" id="ARBA00023125"/>
    </source>
</evidence>
<dbReference type="InterPro" id="IPR036910">
    <property type="entry name" value="HMG_box_dom_sf"/>
</dbReference>
<gene>
    <name evidence="4" type="primary">Ci-Orphan HMG-1</name>
</gene>
<dbReference type="GO" id="GO:0005634">
    <property type="term" value="C:nucleus"/>
    <property type="evidence" value="ECO:0007669"/>
    <property type="project" value="UniProtKB-UniRule"/>
</dbReference>
<feature type="domain" description="HMG box" evidence="3">
    <location>
        <begin position="136"/>
        <end position="203"/>
    </location>
</feature>
<dbReference type="SMART" id="SM00398">
    <property type="entry name" value="HMG"/>
    <property type="match status" value="2"/>
</dbReference>
<dbReference type="Gene3D" id="1.10.30.10">
    <property type="entry name" value="High mobility group box domain"/>
    <property type="match status" value="2"/>
</dbReference>
<dbReference type="OrthoDB" id="5550281at2759"/>
<dbReference type="Pfam" id="PF09011">
    <property type="entry name" value="HMG_box_2"/>
    <property type="match status" value="1"/>
</dbReference>
<dbReference type="KEGG" id="cin:778981"/>
<reference evidence="4" key="1">
    <citation type="journal article" date="2003" name="Dev. Genes Evol.">
        <title>Genomewide surveys of developmentally relevant genes in Ciona intestinalis.</title>
        <authorList>
            <person name="Satou Y."/>
            <person name="Satoh N."/>
        </authorList>
    </citation>
    <scope>NUCLEOTIDE SEQUENCE</scope>
</reference>
<feature type="DNA-binding region" description="HMG box" evidence="2">
    <location>
        <begin position="33"/>
        <end position="99"/>
    </location>
</feature>
<reference evidence="4" key="3">
    <citation type="submission" date="2005-04" db="EMBL/GenBank/DDBJ databases">
        <title>Expressed genes in Ciona intestinalis.</title>
        <authorList>
            <person name="Satou Y."/>
        </authorList>
    </citation>
    <scope>NUCLEOTIDE SEQUENCE</scope>
</reference>
<evidence type="ECO:0000313" key="4">
    <source>
        <dbReference type="EMBL" id="BAE06613.1"/>
    </source>
</evidence>
<organism evidence="4">
    <name type="scientific">Ciona intestinalis</name>
    <name type="common">Transparent sea squirt</name>
    <name type="synonym">Ascidia intestinalis</name>
    <dbReference type="NCBI Taxonomy" id="7719"/>
    <lineage>
        <taxon>Eukaryota</taxon>
        <taxon>Metazoa</taxon>
        <taxon>Chordata</taxon>
        <taxon>Tunicata</taxon>
        <taxon>Ascidiacea</taxon>
        <taxon>Phlebobranchia</taxon>
        <taxon>Cionidae</taxon>
        <taxon>Ciona</taxon>
    </lineage>
</organism>
<evidence type="ECO:0000259" key="3">
    <source>
        <dbReference type="PROSITE" id="PS50118"/>
    </source>
</evidence>
<keyword evidence="1 2" id="KW-0238">DNA-binding</keyword>
<dbReference type="PROSITE" id="PS50118">
    <property type="entry name" value="HMG_BOX_2"/>
    <property type="match status" value="2"/>
</dbReference>
<dbReference type="InterPro" id="IPR050342">
    <property type="entry name" value="HMGB"/>
</dbReference>
<dbReference type="AlphaFoldDB" id="Q4H314"/>
<feature type="domain" description="HMG box" evidence="3">
    <location>
        <begin position="33"/>
        <end position="99"/>
    </location>
</feature>
<accession>Q4H314</accession>
<dbReference type="GO" id="GO:0003677">
    <property type="term" value="F:DNA binding"/>
    <property type="evidence" value="ECO:0007669"/>
    <property type="project" value="UniProtKB-UniRule"/>
</dbReference>
<dbReference type="Pfam" id="PF00505">
    <property type="entry name" value="HMG_box"/>
    <property type="match status" value="1"/>
</dbReference>